<proteinExistence type="predicted"/>
<reference evidence="2" key="1">
    <citation type="submission" date="2019-04" db="EMBL/GenBank/DDBJ databases">
        <title>Genome sequence of Pseudomonas putida 1290, an auxin catabolizing strain.</title>
        <authorList>
            <person name="Laird T.S."/>
            <person name="Leveau J.H.J."/>
        </authorList>
    </citation>
    <scope>NUCLEOTIDE SEQUENCE [LARGE SCALE GENOMIC DNA]</scope>
    <source>
        <strain evidence="2">1290</strain>
    </source>
</reference>
<gene>
    <name evidence="1" type="ORF">E6B08_20255</name>
</gene>
<protein>
    <submittedName>
        <fullName evidence="1">Uncharacterized protein</fullName>
    </submittedName>
</protein>
<dbReference type="OrthoDB" id="8910666at2"/>
<dbReference type="Proteomes" id="UP000298551">
    <property type="component" value="Chromosome"/>
</dbReference>
<organism evidence="1 2">
    <name type="scientific">Pseudomonas putida</name>
    <name type="common">Arthrobacter siderocapsulatus</name>
    <dbReference type="NCBI Taxonomy" id="303"/>
    <lineage>
        <taxon>Bacteria</taxon>
        <taxon>Pseudomonadati</taxon>
        <taxon>Pseudomonadota</taxon>
        <taxon>Gammaproteobacteria</taxon>
        <taxon>Pseudomonadales</taxon>
        <taxon>Pseudomonadaceae</taxon>
        <taxon>Pseudomonas</taxon>
    </lineage>
</organism>
<sequence>MVTVLRQLDALERHAENSAALSHQIAAHYHFDYLLLREDIQRIRTVVQDYLTPQRGQLRDPAAMLGEYTGEVDTP</sequence>
<evidence type="ECO:0000313" key="2">
    <source>
        <dbReference type="Proteomes" id="UP000298551"/>
    </source>
</evidence>
<dbReference type="EMBL" id="CP039371">
    <property type="protein sequence ID" value="QCI15532.1"/>
    <property type="molecule type" value="Genomic_DNA"/>
</dbReference>
<dbReference type="Pfam" id="PF09686">
    <property type="entry name" value="Plasmid_RAQPRD"/>
    <property type="match status" value="1"/>
</dbReference>
<evidence type="ECO:0000313" key="1">
    <source>
        <dbReference type="EMBL" id="QCI15532.1"/>
    </source>
</evidence>
<accession>A0A4D6XGK7</accession>
<dbReference type="NCBIfam" id="TIGR01690">
    <property type="entry name" value="ICE_RAQPRD"/>
    <property type="match status" value="1"/>
</dbReference>
<name>A0A4D6XGK7_PSEPU</name>
<dbReference type="InterPro" id="IPR019110">
    <property type="entry name" value="Uncharacterised_RAQPRD"/>
</dbReference>
<dbReference type="AlphaFoldDB" id="A0A4D6XGK7"/>